<keyword evidence="1" id="KW-0812">Transmembrane</keyword>
<comment type="caution">
    <text evidence="2">The sequence shown here is derived from an EMBL/GenBank/DDBJ whole genome shotgun (WGS) entry which is preliminary data.</text>
</comment>
<feature type="transmembrane region" description="Helical" evidence="1">
    <location>
        <begin position="7"/>
        <end position="29"/>
    </location>
</feature>
<keyword evidence="1" id="KW-1133">Transmembrane helix</keyword>
<reference evidence="2 3" key="1">
    <citation type="submission" date="2013-02" db="EMBL/GenBank/DDBJ databases">
        <title>Insights into archaeal evolution and symbiosis from the genomes of a Nanoarchaeon and its crenarchaeal host from Yellowstone National Park.</title>
        <authorList>
            <person name="Podar M."/>
            <person name="Makarova K.S."/>
            <person name="Graham D.E."/>
            <person name="Wolf Y.I."/>
            <person name="Koonin E.V."/>
            <person name="Reysenbach A.-L."/>
        </authorList>
    </citation>
    <scope>NUCLEOTIDE SEQUENCE [LARGE SCALE GENOMIC DNA]</scope>
</reference>
<dbReference type="EMBL" id="APJZ01000007">
    <property type="protein sequence ID" value="EOD42222.1"/>
    <property type="molecule type" value="Genomic_DNA"/>
</dbReference>
<protein>
    <submittedName>
        <fullName evidence="2">Uncharacterized protein</fullName>
    </submittedName>
</protein>
<dbReference type="Proteomes" id="UP000053279">
    <property type="component" value="Unassembled WGS sequence"/>
</dbReference>
<evidence type="ECO:0000313" key="2">
    <source>
        <dbReference type="EMBL" id="EOD42222.1"/>
    </source>
</evidence>
<evidence type="ECO:0000313" key="3">
    <source>
        <dbReference type="Proteomes" id="UP000053279"/>
    </source>
</evidence>
<gene>
    <name evidence="2" type="ORF">Nst1_639</name>
</gene>
<accession>R1E498</accession>
<evidence type="ECO:0000256" key="1">
    <source>
        <dbReference type="SAM" id="Phobius"/>
    </source>
</evidence>
<dbReference type="AlphaFoldDB" id="R1E498"/>
<sequence length="94" mass="10957">MKLQQSVYWIIITFILIIAAGLFSFYYIYNVKNNLSGNNIQTINCQQLENLYNKSFQEIINIKVFLNENCTINGITIPAGYRIIYIYNGSINYI</sequence>
<name>R1E498_NANST</name>
<keyword evidence="1" id="KW-0472">Membrane</keyword>
<keyword evidence="3" id="KW-1185">Reference proteome</keyword>
<proteinExistence type="predicted"/>
<organism evidence="2 3">
    <name type="scientific">Nanobsidianus stetteri</name>
    <dbReference type="NCBI Taxonomy" id="1294122"/>
    <lineage>
        <taxon>Archaea</taxon>
        <taxon>Nanobdellota</taxon>
        <taxon>Candidatus Nanoarchaeia</taxon>
        <taxon>Nanoarchaeales</taxon>
        <taxon>Nanopusillaceae</taxon>
        <taxon>Candidatus Nanobsidianus</taxon>
    </lineage>
</organism>